<dbReference type="Pfam" id="PF13577">
    <property type="entry name" value="SnoaL_4"/>
    <property type="match status" value="1"/>
</dbReference>
<sequence length="259" mass="28482">MYGSHLEMTCGTIELGHDGQLINEANKMLQCVYHSHLSEIAFGRYRMLLEVPVWWHASSAFHLGMSTLNPAILESYNRISQRRANKPVLNSAPLHNLISKIPIMAAPALPASLTPALSDRDAIADALYRGVNAFDTADEVLFKSALTEDAGLVLNGTVMEGYDAIYSGCYANIAKMDTNHFLTNMRINITEESKAQVSCSALSQYYRGGEGMKPGSDFLLAGGLYAVEFVKDAGDGLWKIKHWTLKTTWAQGDWAVFGK</sequence>
<gene>
    <name evidence="2" type="ORF">ACN42_g9752</name>
</gene>
<dbReference type="InterPro" id="IPR032710">
    <property type="entry name" value="NTF2-like_dom_sf"/>
</dbReference>
<dbReference type="Gene3D" id="3.10.450.50">
    <property type="match status" value="1"/>
</dbReference>
<protein>
    <recommendedName>
        <fullName evidence="1">SnoaL-like domain-containing protein</fullName>
    </recommendedName>
</protein>
<name>A0A124GQ98_PENFR</name>
<organism evidence="2 3">
    <name type="scientific">Penicillium freii</name>
    <dbReference type="NCBI Taxonomy" id="48697"/>
    <lineage>
        <taxon>Eukaryota</taxon>
        <taxon>Fungi</taxon>
        <taxon>Dikarya</taxon>
        <taxon>Ascomycota</taxon>
        <taxon>Pezizomycotina</taxon>
        <taxon>Eurotiomycetes</taxon>
        <taxon>Eurotiomycetidae</taxon>
        <taxon>Eurotiales</taxon>
        <taxon>Aspergillaceae</taxon>
        <taxon>Penicillium</taxon>
    </lineage>
</organism>
<accession>A0A124GQ98</accession>
<evidence type="ECO:0000313" key="3">
    <source>
        <dbReference type="Proteomes" id="UP000055045"/>
    </source>
</evidence>
<dbReference type="AlphaFoldDB" id="A0A124GQ98"/>
<evidence type="ECO:0000313" key="2">
    <source>
        <dbReference type="EMBL" id="KUM57426.1"/>
    </source>
</evidence>
<reference evidence="2 3" key="1">
    <citation type="submission" date="2015-10" db="EMBL/GenBank/DDBJ databases">
        <title>Genome sequencing of Penicillium freii.</title>
        <authorList>
            <person name="Nguyen H.D."/>
            <person name="Visagie C.M."/>
            <person name="Seifert K.A."/>
        </authorList>
    </citation>
    <scope>NUCLEOTIDE SEQUENCE [LARGE SCALE GENOMIC DNA]</scope>
    <source>
        <strain evidence="2 3">DAOM 242723</strain>
    </source>
</reference>
<dbReference type="SUPFAM" id="SSF54427">
    <property type="entry name" value="NTF2-like"/>
    <property type="match status" value="1"/>
</dbReference>
<proteinExistence type="predicted"/>
<dbReference type="InterPro" id="IPR037401">
    <property type="entry name" value="SnoaL-like"/>
</dbReference>
<keyword evidence="3" id="KW-1185">Reference proteome</keyword>
<comment type="caution">
    <text evidence="2">The sequence shown here is derived from an EMBL/GenBank/DDBJ whole genome shotgun (WGS) entry which is preliminary data.</text>
</comment>
<feature type="domain" description="SnoaL-like" evidence="1">
    <location>
        <begin position="116"/>
        <end position="244"/>
    </location>
</feature>
<dbReference type="STRING" id="48697.A0A124GQ98"/>
<dbReference type="Proteomes" id="UP000055045">
    <property type="component" value="Unassembled WGS sequence"/>
</dbReference>
<dbReference type="EMBL" id="LLXE01000365">
    <property type="protein sequence ID" value="KUM57426.1"/>
    <property type="molecule type" value="Genomic_DNA"/>
</dbReference>
<evidence type="ECO:0000259" key="1">
    <source>
        <dbReference type="Pfam" id="PF13577"/>
    </source>
</evidence>